<proteinExistence type="predicted"/>
<evidence type="ECO:0000313" key="2">
    <source>
        <dbReference type="EMBL" id="PWA37035.1"/>
    </source>
</evidence>
<dbReference type="OrthoDB" id="1636505at2759"/>
<dbReference type="EMBL" id="PKPP01030420">
    <property type="protein sequence ID" value="PWA21780.1"/>
    <property type="molecule type" value="Genomic_DNA"/>
</dbReference>
<dbReference type="Proteomes" id="UP000245207">
    <property type="component" value="Unassembled WGS sequence"/>
</dbReference>
<dbReference type="EMBL" id="PKPP01017351">
    <property type="protein sequence ID" value="PWA37035.1"/>
    <property type="molecule type" value="Genomic_DNA"/>
</dbReference>
<evidence type="ECO:0000313" key="1">
    <source>
        <dbReference type="EMBL" id="PWA21780.1"/>
    </source>
</evidence>
<dbReference type="AlphaFoldDB" id="A0A2U1KJU4"/>
<gene>
    <name evidence="2" type="ORF">CTI12_AA594680</name>
    <name evidence="1" type="ORF">CTI12_AA629530</name>
</gene>
<accession>A0A2U1KJU4</accession>
<sequence length="74" mass="8506">MSNKSELKEELLEPVYHDNCPGCKVDRDKRMKTGFPLKELIFIWVIVLCVAVKDYRPLVSKSNITSNLNTVPIK</sequence>
<name>A0A2U1KJU4_ARTAN</name>
<protein>
    <submittedName>
        <fullName evidence="2">Major facilitator superfamily domain protein</fullName>
    </submittedName>
</protein>
<keyword evidence="3" id="KW-1185">Reference proteome</keyword>
<organism evidence="2 3">
    <name type="scientific">Artemisia annua</name>
    <name type="common">Sweet wormwood</name>
    <dbReference type="NCBI Taxonomy" id="35608"/>
    <lineage>
        <taxon>Eukaryota</taxon>
        <taxon>Viridiplantae</taxon>
        <taxon>Streptophyta</taxon>
        <taxon>Embryophyta</taxon>
        <taxon>Tracheophyta</taxon>
        <taxon>Spermatophyta</taxon>
        <taxon>Magnoliopsida</taxon>
        <taxon>eudicotyledons</taxon>
        <taxon>Gunneridae</taxon>
        <taxon>Pentapetalae</taxon>
        <taxon>asterids</taxon>
        <taxon>campanulids</taxon>
        <taxon>Asterales</taxon>
        <taxon>Asteraceae</taxon>
        <taxon>Asteroideae</taxon>
        <taxon>Anthemideae</taxon>
        <taxon>Artemisiinae</taxon>
        <taxon>Artemisia</taxon>
    </lineage>
</organism>
<dbReference type="STRING" id="35608.A0A2U1KJU4"/>
<comment type="caution">
    <text evidence="2">The sequence shown here is derived from an EMBL/GenBank/DDBJ whole genome shotgun (WGS) entry which is preliminary data.</text>
</comment>
<reference evidence="2 3" key="1">
    <citation type="journal article" date="2018" name="Mol. Plant">
        <title>The genome of Artemisia annua provides insight into the evolution of Asteraceae family and artemisinin biosynthesis.</title>
        <authorList>
            <person name="Shen Q."/>
            <person name="Zhang L."/>
            <person name="Liao Z."/>
            <person name="Wang S."/>
            <person name="Yan T."/>
            <person name="Shi P."/>
            <person name="Liu M."/>
            <person name="Fu X."/>
            <person name="Pan Q."/>
            <person name="Wang Y."/>
            <person name="Lv Z."/>
            <person name="Lu X."/>
            <person name="Zhang F."/>
            <person name="Jiang W."/>
            <person name="Ma Y."/>
            <person name="Chen M."/>
            <person name="Hao X."/>
            <person name="Li L."/>
            <person name="Tang Y."/>
            <person name="Lv G."/>
            <person name="Zhou Y."/>
            <person name="Sun X."/>
            <person name="Brodelius P.E."/>
            <person name="Rose J.K.C."/>
            <person name="Tang K."/>
        </authorList>
    </citation>
    <scope>NUCLEOTIDE SEQUENCE [LARGE SCALE GENOMIC DNA]</scope>
    <source>
        <strain evidence="3">cv. Huhao1</strain>
        <tissue evidence="2">Leaf</tissue>
    </source>
</reference>
<evidence type="ECO:0000313" key="3">
    <source>
        <dbReference type="Proteomes" id="UP000245207"/>
    </source>
</evidence>